<dbReference type="AlphaFoldDB" id="D5QID5"/>
<dbReference type="HOGENOM" id="CLU_3201060_0_0_5"/>
<comment type="caution">
    <text evidence="1">The sequence shown here is derived from an EMBL/GenBank/DDBJ whole genome shotgun (WGS) entry which is preliminary data.</text>
</comment>
<gene>
    <name evidence="1" type="ORF">GXY_14582</name>
</gene>
<protein>
    <submittedName>
        <fullName evidence="1">Uncharacterized protein</fullName>
    </submittedName>
</protein>
<reference evidence="1 2" key="1">
    <citation type="journal article" date="2010" name="J. Bacteriol.">
        <title>Genome sequence of a cellulose-producing bacterium, Gluconacetobacter hansenii ATCC 23769.</title>
        <authorList>
            <person name="Iyer P.R."/>
            <person name="Geib S.M."/>
            <person name="Catchmark J."/>
            <person name="Kao T.H."/>
            <person name="Tien M."/>
        </authorList>
    </citation>
    <scope>NUCLEOTIDE SEQUENCE [LARGE SCALE GENOMIC DNA]</scope>
    <source>
        <strain evidence="1 2">ATCC 23769</strain>
    </source>
</reference>
<organism evidence="1 2">
    <name type="scientific">Novacetimonas hansenii ATCC 23769</name>
    <dbReference type="NCBI Taxonomy" id="714995"/>
    <lineage>
        <taxon>Bacteria</taxon>
        <taxon>Pseudomonadati</taxon>
        <taxon>Pseudomonadota</taxon>
        <taxon>Alphaproteobacteria</taxon>
        <taxon>Acetobacterales</taxon>
        <taxon>Acetobacteraceae</taxon>
        <taxon>Novacetimonas</taxon>
    </lineage>
</organism>
<proteinExistence type="predicted"/>
<dbReference type="EMBL" id="ADTV01000059">
    <property type="protein sequence ID" value="EFG83161.1"/>
    <property type="molecule type" value="Genomic_DNA"/>
</dbReference>
<accession>D5QID5</accession>
<dbReference type="Proteomes" id="UP000006468">
    <property type="component" value="Chromosome"/>
</dbReference>
<evidence type="ECO:0000313" key="1">
    <source>
        <dbReference type="EMBL" id="EFG83161.1"/>
    </source>
</evidence>
<name>D5QID5_NOVHA</name>
<evidence type="ECO:0000313" key="2">
    <source>
        <dbReference type="Proteomes" id="UP000006468"/>
    </source>
</evidence>
<sequence length="45" mass="5069">MNGSFVKNPLFMNDPPGWTAMVQCPRQVSYDPIIMHAGKKTHDHA</sequence>